<keyword evidence="5" id="KW-1185">Reference proteome</keyword>
<dbReference type="Proteomes" id="UP000562929">
    <property type="component" value="Unassembled WGS sequence"/>
</dbReference>
<dbReference type="GO" id="GO:0005524">
    <property type="term" value="F:ATP binding"/>
    <property type="evidence" value="ECO:0007669"/>
    <property type="project" value="UniProtKB-UniRule"/>
</dbReference>
<accession>A0A8H4VF70</accession>
<dbReference type="AlphaFoldDB" id="A0A8H4VF70"/>
<organism evidence="4 5">
    <name type="scientific">Ophiocordyceps camponoti-floridani</name>
    <dbReference type="NCBI Taxonomy" id="2030778"/>
    <lineage>
        <taxon>Eukaryota</taxon>
        <taxon>Fungi</taxon>
        <taxon>Dikarya</taxon>
        <taxon>Ascomycota</taxon>
        <taxon>Pezizomycotina</taxon>
        <taxon>Sordariomycetes</taxon>
        <taxon>Hypocreomycetidae</taxon>
        <taxon>Hypocreales</taxon>
        <taxon>Ophiocordycipitaceae</taxon>
        <taxon>Ophiocordyceps</taxon>
    </lineage>
</organism>
<dbReference type="Gene3D" id="3.40.50.20">
    <property type="match status" value="1"/>
</dbReference>
<feature type="transmembrane region" description="Helical" evidence="2">
    <location>
        <begin position="12"/>
        <end position="37"/>
    </location>
</feature>
<sequence>MASALIANLSLIVLSLALLPFTTAILLLLTILLTILHRLRHEPSPPRKTVAVLVTGVAMAKGLCLARLFHRRGLRVVGVDCSRLAAGRVSASLDAFHLLPSPGPSPSSNDAYVRAIVHVVRREGLHLCVFVSDVKAAVHDALASHLIHDTTAAQTIQLSLSDIQTLDAKDTFASFVSALGLPTPDTRVVTSSVEAIDFLRQRCGLRQPARDRYLVKAVGVNDEARFDMPLLPLPTETETLDKLAAIPFAAEAPFVLQRFVRGPEFCTHALVVRGRVRAFVACPSSDLLMHYVALPSDSPLNRKMLAFTRAVVGPEWTGHVSFDFLLGKDGELYPIECNPRVHTAVVLFRDTPQLVDEYLGVLEPERGDDDEVLFPHRPRRYYWVGQDLVEAIFCPLLARHVTGLADGIVSFARRVCEFRDGAWEAWDPWPWWWLYHVYWPARFAWMALKGERWSRVNVSTGKVFRAR</sequence>
<protein>
    <submittedName>
        <fullName evidence="4">ATP-grasp enzyme-like protein</fullName>
    </submittedName>
</protein>
<keyword evidence="2" id="KW-0472">Membrane</keyword>
<feature type="domain" description="ATP-grasp" evidence="3">
    <location>
        <begin position="173"/>
        <end position="363"/>
    </location>
</feature>
<evidence type="ECO:0000256" key="2">
    <source>
        <dbReference type="SAM" id="Phobius"/>
    </source>
</evidence>
<comment type="caution">
    <text evidence="4">The sequence shown here is derived from an EMBL/GenBank/DDBJ whole genome shotgun (WGS) entry which is preliminary data.</text>
</comment>
<evidence type="ECO:0000313" key="4">
    <source>
        <dbReference type="EMBL" id="KAF4591674.1"/>
    </source>
</evidence>
<dbReference type="EMBL" id="JAACLJ010000002">
    <property type="protein sequence ID" value="KAF4591674.1"/>
    <property type="molecule type" value="Genomic_DNA"/>
</dbReference>
<dbReference type="GO" id="GO:0046872">
    <property type="term" value="F:metal ion binding"/>
    <property type="evidence" value="ECO:0007669"/>
    <property type="project" value="InterPro"/>
</dbReference>
<keyword evidence="2" id="KW-0812">Transmembrane</keyword>
<keyword evidence="2" id="KW-1133">Transmembrane helix</keyword>
<proteinExistence type="predicted"/>
<evidence type="ECO:0000259" key="3">
    <source>
        <dbReference type="PROSITE" id="PS50975"/>
    </source>
</evidence>
<gene>
    <name evidence="4" type="ORF">GQ602_001973</name>
</gene>
<keyword evidence="1" id="KW-0067">ATP-binding</keyword>
<dbReference type="InterPro" id="IPR011761">
    <property type="entry name" value="ATP-grasp"/>
</dbReference>
<evidence type="ECO:0000256" key="1">
    <source>
        <dbReference type="PROSITE-ProRule" id="PRU00409"/>
    </source>
</evidence>
<name>A0A8H4VF70_9HYPO</name>
<feature type="transmembrane region" description="Helical" evidence="2">
    <location>
        <begin position="49"/>
        <end position="69"/>
    </location>
</feature>
<dbReference type="PROSITE" id="PS50975">
    <property type="entry name" value="ATP_GRASP"/>
    <property type="match status" value="1"/>
</dbReference>
<evidence type="ECO:0000313" key="5">
    <source>
        <dbReference type="Proteomes" id="UP000562929"/>
    </source>
</evidence>
<keyword evidence="1" id="KW-0547">Nucleotide-binding</keyword>
<dbReference type="OrthoDB" id="186626at2759"/>
<reference evidence="4 5" key="1">
    <citation type="journal article" date="2020" name="G3 (Bethesda)">
        <title>Genetic Underpinnings of Host Manipulation by Ophiocordyceps as Revealed by Comparative Transcriptomics.</title>
        <authorList>
            <person name="Will I."/>
            <person name="Das B."/>
            <person name="Trinh T."/>
            <person name="Brachmann A."/>
            <person name="Ohm R.A."/>
            <person name="de Bekker C."/>
        </authorList>
    </citation>
    <scope>NUCLEOTIDE SEQUENCE [LARGE SCALE GENOMIC DNA]</scope>
    <source>
        <strain evidence="4 5">EC05</strain>
    </source>
</reference>
<dbReference type="Gene3D" id="3.30.470.20">
    <property type="entry name" value="ATP-grasp fold, B domain"/>
    <property type="match status" value="1"/>
</dbReference>
<dbReference type="SUPFAM" id="SSF56059">
    <property type="entry name" value="Glutathione synthetase ATP-binding domain-like"/>
    <property type="match status" value="1"/>
</dbReference>